<evidence type="ECO:0000256" key="6">
    <source>
        <dbReference type="ARBA" id="ARBA00022603"/>
    </source>
</evidence>
<feature type="binding site" evidence="14">
    <location>
        <position position="142"/>
    </location>
    <ligand>
        <name>[4Fe-4S] cluster</name>
        <dbReference type="ChEBI" id="CHEBI:49883"/>
        <note>4Fe-4S-S-AdoMet</note>
    </ligand>
</feature>
<feature type="binding site" evidence="14">
    <location>
        <position position="317"/>
    </location>
    <ligand>
        <name>S-adenosyl-L-methionine</name>
        <dbReference type="ChEBI" id="CHEBI:59789"/>
    </ligand>
</feature>
<evidence type="ECO:0000256" key="2">
    <source>
        <dbReference type="ARBA" id="ARBA00007544"/>
    </source>
</evidence>
<evidence type="ECO:0000259" key="16">
    <source>
        <dbReference type="PROSITE" id="PS51918"/>
    </source>
</evidence>
<keyword evidence="9 14" id="KW-0819">tRNA processing</keyword>
<dbReference type="Gene3D" id="3.20.20.70">
    <property type="entry name" value="Aldolase class I"/>
    <property type="match status" value="1"/>
</dbReference>
<keyword evidence="13 14" id="KW-1015">Disulfide bond</keyword>
<keyword evidence="7 14" id="KW-0808">Transferase</keyword>
<dbReference type="InterPro" id="IPR007197">
    <property type="entry name" value="rSAM"/>
</dbReference>
<evidence type="ECO:0000313" key="18">
    <source>
        <dbReference type="Proteomes" id="UP000542342"/>
    </source>
</evidence>
<dbReference type="GO" id="GO:0070475">
    <property type="term" value="P:rRNA base methylation"/>
    <property type="evidence" value="ECO:0007669"/>
    <property type="project" value="UniProtKB-UniRule"/>
</dbReference>
<reference evidence="17 18" key="1">
    <citation type="submission" date="2020-07" db="EMBL/GenBank/DDBJ databases">
        <title>Thermogemmata thermophila gen. nov., sp. nov., a novel moderate thermophilic planctomycete from a Kamchatka hot spring.</title>
        <authorList>
            <person name="Elcheninov A.G."/>
            <person name="Podosokorskaya O.A."/>
            <person name="Kovaleva O.L."/>
            <person name="Novikov A."/>
            <person name="Bonch-Osmolovskaya E.A."/>
            <person name="Toshchakov S.V."/>
            <person name="Kublanov I.V."/>
        </authorList>
    </citation>
    <scope>NUCLEOTIDE SEQUENCE [LARGE SCALE GENOMIC DNA]</scope>
    <source>
        <strain evidence="17 18">2918</strain>
    </source>
</reference>
<feature type="compositionally biased region" description="Basic and acidic residues" evidence="15">
    <location>
        <begin position="9"/>
        <end position="21"/>
    </location>
</feature>
<accession>A0A7V9AAN6</accession>
<dbReference type="PROSITE" id="PS51918">
    <property type="entry name" value="RADICAL_SAM"/>
    <property type="match status" value="1"/>
</dbReference>
<dbReference type="GO" id="GO:0030488">
    <property type="term" value="P:tRNA methylation"/>
    <property type="evidence" value="ECO:0007669"/>
    <property type="project" value="UniProtKB-UniRule"/>
</dbReference>
<dbReference type="SFLD" id="SFLDG01062">
    <property type="entry name" value="methyltransferase_(Class_A)"/>
    <property type="match status" value="1"/>
</dbReference>
<feature type="active site" description="S-methylcysteine intermediate" evidence="14">
    <location>
        <position position="360"/>
    </location>
</feature>
<evidence type="ECO:0000256" key="14">
    <source>
        <dbReference type="HAMAP-Rule" id="MF_01849"/>
    </source>
</evidence>
<dbReference type="GO" id="GO:0000049">
    <property type="term" value="F:tRNA binding"/>
    <property type="evidence" value="ECO:0007669"/>
    <property type="project" value="UniProtKB-UniRule"/>
</dbReference>
<dbReference type="EC" id="2.1.1.192" evidence="14"/>
<evidence type="ECO:0000313" key="17">
    <source>
        <dbReference type="EMBL" id="MBA2225084.1"/>
    </source>
</evidence>
<keyword evidence="8 14" id="KW-0949">S-adenosyl-L-methionine</keyword>
<dbReference type="Proteomes" id="UP000542342">
    <property type="component" value="Unassembled WGS sequence"/>
</dbReference>
<keyword evidence="10 14" id="KW-0479">Metal-binding</keyword>
<dbReference type="InterPro" id="IPR058240">
    <property type="entry name" value="rSAM_sf"/>
</dbReference>
<dbReference type="PIRSF" id="PIRSF006004">
    <property type="entry name" value="CHP00048"/>
    <property type="match status" value="1"/>
</dbReference>
<comment type="catalytic activity">
    <reaction evidence="14">
        <text>adenosine(37) in tRNA + 2 reduced [2Fe-2S]-[ferredoxin] + 2 S-adenosyl-L-methionine = 2-methyladenosine(37) in tRNA + 5'-deoxyadenosine + L-methionine + 2 oxidized [2Fe-2S]-[ferredoxin] + S-adenosyl-L-homocysteine</text>
        <dbReference type="Rhea" id="RHEA:43332"/>
        <dbReference type="Rhea" id="RHEA-COMP:10000"/>
        <dbReference type="Rhea" id="RHEA-COMP:10001"/>
        <dbReference type="Rhea" id="RHEA-COMP:10162"/>
        <dbReference type="Rhea" id="RHEA-COMP:10485"/>
        <dbReference type="ChEBI" id="CHEBI:17319"/>
        <dbReference type="ChEBI" id="CHEBI:33737"/>
        <dbReference type="ChEBI" id="CHEBI:33738"/>
        <dbReference type="ChEBI" id="CHEBI:57844"/>
        <dbReference type="ChEBI" id="CHEBI:57856"/>
        <dbReference type="ChEBI" id="CHEBI:59789"/>
        <dbReference type="ChEBI" id="CHEBI:74411"/>
        <dbReference type="ChEBI" id="CHEBI:74497"/>
        <dbReference type="EC" id="2.1.1.192"/>
    </reaction>
</comment>
<evidence type="ECO:0000256" key="15">
    <source>
        <dbReference type="SAM" id="MobiDB-lite"/>
    </source>
</evidence>
<gene>
    <name evidence="14 17" type="primary">rlmN</name>
    <name evidence="17" type="ORF">H0921_02795</name>
</gene>
<keyword evidence="3 14" id="KW-0004">4Fe-4S</keyword>
<feature type="active site" description="Proton acceptor" evidence="14">
    <location>
        <position position="118"/>
    </location>
</feature>
<evidence type="ECO:0000256" key="9">
    <source>
        <dbReference type="ARBA" id="ARBA00022694"/>
    </source>
</evidence>
<dbReference type="GO" id="GO:0005737">
    <property type="term" value="C:cytoplasm"/>
    <property type="evidence" value="ECO:0007669"/>
    <property type="project" value="UniProtKB-SubCell"/>
</dbReference>
<dbReference type="Gene3D" id="1.10.150.530">
    <property type="match status" value="1"/>
</dbReference>
<evidence type="ECO:0000256" key="5">
    <source>
        <dbReference type="ARBA" id="ARBA00022552"/>
    </source>
</evidence>
<evidence type="ECO:0000256" key="11">
    <source>
        <dbReference type="ARBA" id="ARBA00023004"/>
    </source>
</evidence>
<keyword evidence="12 14" id="KW-0411">Iron-sulfur</keyword>
<dbReference type="GO" id="GO:0019843">
    <property type="term" value="F:rRNA binding"/>
    <property type="evidence" value="ECO:0007669"/>
    <property type="project" value="UniProtKB-UniRule"/>
</dbReference>
<dbReference type="FunFam" id="3.20.20.70:FF:000014">
    <property type="entry name" value="Probable dual-specificity RNA methyltransferase RlmN"/>
    <property type="match status" value="1"/>
</dbReference>
<dbReference type="RefSeq" id="WP_194536481.1">
    <property type="nucleotide sequence ID" value="NZ_JACEFB010000001.1"/>
</dbReference>
<sequence>MSTPLGWFESDRLSLDNDRPTRQAAAETRPAVVEMSPEELQQWLVERGQPPWRARQIRHHLFHRGVTTYAEMTDLPAGLRQMLHEHLPLFTAIPLLHLRSSDGTHKLLLQLKDQRSIECVLIPDQNRVTACVSTQVGCGMGCVFCASGLNGLERNLSTGEMLEQLLRLNSCAGQRLTHIVVMGMGEPLANLDNLLKALEIACDPRQGLGLSQRHVTISTVGLPSKIRRLADSGRHYHLAVSLHAPNDALRNQIVPTNRKTGIAAIVEAADYFFARTGRQVTYEYVLLGEVNDTAGCARELTQLLAGRKAHVNLIPWNEVPGLPYRPPRPEAIRQMVRTLRQAGISVKVRKRRGADIDAACGQLRRQTFPAPQVATTAGDHPPFSASSLDVSAIPPTVVLPQGCPHPPDEA</sequence>
<comment type="subcellular location">
    <subcellularLocation>
        <location evidence="1 14">Cytoplasm</location>
    </subcellularLocation>
</comment>
<dbReference type="HAMAP" id="MF_01849">
    <property type="entry name" value="RNA_methyltr_RlmN"/>
    <property type="match status" value="1"/>
</dbReference>
<dbReference type="InterPro" id="IPR040072">
    <property type="entry name" value="Methyltransferase_A"/>
</dbReference>
<dbReference type="InterPro" id="IPR013785">
    <property type="entry name" value="Aldolase_TIM"/>
</dbReference>
<dbReference type="SFLD" id="SFLDS00029">
    <property type="entry name" value="Radical_SAM"/>
    <property type="match status" value="1"/>
</dbReference>
<dbReference type="SUPFAM" id="SSF102114">
    <property type="entry name" value="Radical SAM enzymes"/>
    <property type="match status" value="1"/>
</dbReference>
<dbReference type="SFLD" id="SFLDF00275">
    <property type="entry name" value="adenosine_C2_methyltransferase"/>
    <property type="match status" value="1"/>
</dbReference>
<dbReference type="AlphaFoldDB" id="A0A7V9AAN6"/>
<dbReference type="NCBIfam" id="TIGR00048">
    <property type="entry name" value="rRNA_mod_RlmN"/>
    <property type="match status" value="1"/>
</dbReference>
<evidence type="ECO:0000256" key="13">
    <source>
        <dbReference type="ARBA" id="ARBA00023157"/>
    </source>
</evidence>
<feature type="binding site" evidence="14">
    <location>
        <position position="145"/>
    </location>
    <ligand>
        <name>[4Fe-4S] cluster</name>
        <dbReference type="ChEBI" id="CHEBI:49883"/>
        <note>4Fe-4S-S-AdoMet</note>
    </ligand>
</feature>
<comment type="function">
    <text evidence="14">Specifically methylates position 2 of adenine 2503 in 23S rRNA and position 2 of adenine 37 in tRNAs.</text>
</comment>
<evidence type="ECO:0000256" key="10">
    <source>
        <dbReference type="ARBA" id="ARBA00022723"/>
    </source>
</evidence>
<dbReference type="InterPro" id="IPR004383">
    <property type="entry name" value="rRNA_lsu_MTrfase_RlmN/Cfr"/>
</dbReference>
<dbReference type="EMBL" id="JACEFB010000001">
    <property type="protein sequence ID" value="MBA2225084.1"/>
    <property type="molecule type" value="Genomic_DNA"/>
</dbReference>
<dbReference type="GO" id="GO:0046872">
    <property type="term" value="F:metal ion binding"/>
    <property type="evidence" value="ECO:0007669"/>
    <property type="project" value="UniProtKB-KW"/>
</dbReference>
<dbReference type="InterPro" id="IPR048641">
    <property type="entry name" value="RlmN_N"/>
</dbReference>
<name>A0A7V9AAN6_9BACT</name>
<protein>
    <recommendedName>
        <fullName evidence="14">Probable dual-specificity RNA methyltransferase RlmN</fullName>
        <ecNumber evidence="14">2.1.1.192</ecNumber>
    </recommendedName>
    <alternativeName>
        <fullName evidence="14">23S rRNA (adenine(2503)-C(2))-methyltransferase</fullName>
    </alternativeName>
    <alternativeName>
        <fullName evidence="14">23S rRNA m2A2503 methyltransferase</fullName>
    </alternativeName>
    <alternativeName>
        <fullName evidence="14">Ribosomal RNA large subunit methyltransferase N</fullName>
    </alternativeName>
    <alternativeName>
        <fullName evidence="14">tRNA (adenine(37)-C(2))-methyltransferase</fullName>
    </alternativeName>
    <alternativeName>
        <fullName evidence="14">tRNA m2A37 methyltransferase</fullName>
    </alternativeName>
</protein>
<evidence type="ECO:0000256" key="7">
    <source>
        <dbReference type="ARBA" id="ARBA00022679"/>
    </source>
</evidence>
<organism evidence="17 18">
    <name type="scientific">Thermogemmata fonticola</name>
    <dbReference type="NCBI Taxonomy" id="2755323"/>
    <lineage>
        <taxon>Bacteria</taxon>
        <taxon>Pseudomonadati</taxon>
        <taxon>Planctomycetota</taxon>
        <taxon>Planctomycetia</taxon>
        <taxon>Gemmatales</taxon>
        <taxon>Gemmataceae</taxon>
        <taxon>Thermogemmata</taxon>
    </lineage>
</organism>
<feature type="binding site" evidence="14">
    <location>
        <begin position="185"/>
        <end position="186"/>
    </location>
    <ligand>
        <name>S-adenosyl-L-methionine</name>
        <dbReference type="ChEBI" id="CHEBI:59789"/>
    </ligand>
</feature>
<dbReference type="GO" id="GO:0051539">
    <property type="term" value="F:4 iron, 4 sulfur cluster binding"/>
    <property type="evidence" value="ECO:0007669"/>
    <property type="project" value="UniProtKB-UniRule"/>
</dbReference>
<evidence type="ECO:0000256" key="1">
    <source>
        <dbReference type="ARBA" id="ARBA00004496"/>
    </source>
</evidence>
<evidence type="ECO:0000256" key="3">
    <source>
        <dbReference type="ARBA" id="ARBA00022485"/>
    </source>
</evidence>
<comment type="cofactor">
    <cofactor evidence="14">
        <name>[4Fe-4S] cluster</name>
        <dbReference type="ChEBI" id="CHEBI:49883"/>
    </cofactor>
    <text evidence="14">Binds 1 [4Fe-4S] cluster. The cluster is coordinated with 3 cysteines and an exchangeable S-adenosyl-L-methionine.</text>
</comment>
<evidence type="ECO:0000256" key="4">
    <source>
        <dbReference type="ARBA" id="ARBA00022490"/>
    </source>
</evidence>
<feature type="domain" description="Radical SAM core" evidence="16">
    <location>
        <begin position="124"/>
        <end position="355"/>
    </location>
</feature>
<feature type="binding site" evidence="14">
    <location>
        <position position="218"/>
    </location>
    <ligand>
        <name>S-adenosyl-L-methionine</name>
        <dbReference type="ChEBI" id="CHEBI:59789"/>
    </ligand>
</feature>
<keyword evidence="11 14" id="KW-0408">Iron</keyword>
<keyword evidence="6 14" id="KW-0489">Methyltransferase</keyword>
<dbReference type="Pfam" id="PF21016">
    <property type="entry name" value="RlmN_N"/>
    <property type="match status" value="1"/>
</dbReference>
<dbReference type="GO" id="GO:0002935">
    <property type="term" value="F:tRNA (adenine(37)-C2)-methyltransferase activity"/>
    <property type="evidence" value="ECO:0007669"/>
    <property type="project" value="UniProtKB-UniRule"/>
</dbReference>
<dbReference type="PANTHER" id="PTHR30544:SF5">
    <property type="entry name" value="RADICAL SAM CORE DOMAIN-CONTAINING PROTEIN"/>
    <property type="match status" value="1"/>
</dbReference>
<dbReference type="CDD" id="cd01335">
    <property type="entry name" value="Radical_SAM"/>
    <property type="match status" value="1"/>
</dbReference>
<dbReference type="PANTHER" id="PTHR30544">
    <property type="entry name" value="23S RRNA METHYLTRANSFERASE"/>
    <property type="match status" value="1"/>
</dbReference>
<comment type="similarity">
    <text evidence="2 14">Belongs to the radical SAM superfamily. RlmN family.</text>
</comment>
<feature type="region of interest" description="Disordered" evidence="15">
    <location>
        <begin position="1"/>
        <end position="27"/>
    </location>
</feature>
<comment type="caution">
    <text evidence="14">Lacks conserved residue(s) required for the propagation of feature annotation.</text>
</comment>
<evidence type="ECO:0000256" key="8">
    <source>
        <dbReference type="ARBA" id="ARBA00022691"/>
    </source>
</evidence>
<comment type="caution">
    <text evidence="17">The sequence shown here is derived from an EMBL/GenBank/DDBJ whole genome shotgun (WGS) entry which is preliminary data.</text>
</comment>
<keyword evidence="4 14" id="KW-0963">Cytoplasm</keyword>
<feature type="binding site" evidence="14">
    <location>
        <position position="138"/>
    </location>
    <ligand>
        <name>[4Fe-4S] cluster</name>
        <dbReference type="ChEBI" id="CHEBI:49883"/>
        <note>4Fe-4S-S-AdoMet</note>
    </ligand>
</feature>
<dbReference type="GO" id="GO:0070040">
    <property type="term" value="F:rRNA (adenine(2503)-C2-)-methyltransferase activity"/>
    <property type="evidence" value="ECO:0007669"/>
    <property type="project" value="UniProtKB-UniRule"/>
</dbReference>
<keyword evidence="5 14" id="KW-0698">rRNA processing</keyword>
<dbReference type="InterPro" id="IPR027492">
    <property type="entry name" value="RNA_MTrfase_RlmN"/>
</dbReference>
<proteinExistence type="inferred from homology"/>
<feature type="binding site" evidence="14">
    <location>
        <begin position="241"/>
        <end position="243"/>
    </location>
    <ligand>
        <name>S-adenosyl-L-methionine</name>
        <dbReference type="ChEBI" id="CHEBI:59789"/>
    </ligand>
</feature>
<comment type="miscellaneous">
    <text evidence="14">Reaction proceeds by a ping-pong mechanism involving intermediate methylation of a conserved cysteine residue.</text>
</comment>
<keyword evidence="18" id="KW-1185">Reference proteome</keyword>
<dbReference type="Pfam" id="PF04055">
    <property type="entry name" value="Radical_SAM"/>
    <property type="match status" value="1"/>
</dbReference>
<evidence type="ECO:0000256" key="12">
    <source>
        <dbReference type="ARBA" id="ARBA00023014"/>
    </source>
</evidence>
<comment type="catalytic activity">
    <reaction evidence="14">
        <text>adenosine(2503) in 23S rRNA + 2 reduced [2Fe-2S]-[ferredoxin] + 2 S-adenosyl-L-methionine = 2-methyladenosine(2503) in 23S rRNA + 5'-deoxyadenosine + L-methionine + 2 oxidized [2Fe-2S]-[ferredoxin] + S-adenosyl-L-homocysteine</text>
        <dbReference type="Rhea" id="RHEA:42916"/>
        <dbReference type="Rhea" id="RHEA-COMP:10000"/>
        <dbReference type="Rhea" id="RHEA-COMP:10001"/>
        <dbReference type="Rhea" id="RHEA-COMP:10152"/>
        <dbReference type="Rhea" id="RHEA-COMP:10282"/>
        <dbReference type="ChEBI" id="CHEBI:17319"/>
        <dbReference type="ChEBI" id="CHEBI:33737"/>
        <dbReference type="ChEBI" id="CHEBI:33738"/>
        <dbReference type="ChEBI" id="CHEBI:57844"/>
        <dbReference type="ChEBI" id="CHEBI:57856"/>
        <dbReference type="ChEBI" id="CHEBI:59789"/>
        <dbReference type="ChEBI" id="CHEBI:74411"/>
        <dbReference type="ChEBI" id="CHEBI:74497"/>
        <dbReference type="EC" id="2.1.1.192"/>
    </reaction>
</comment>